<dbReference type="PROSITE" id="PS51851">
    <property type="entry name" value="KARI_C"/>
    <property type="match status" value="1"/>
</dbReference>
<comment type="caution">
    <text evidence="9">Lacks conserved residue(s) required for the propagation of feature annotation.</text>
</comment>
<feature type="domain" description="KARI N-terminal Rossmann" evidence="11">
    <location>
        <begin position="9"/>
        <end position="190"/>
    </location>
</feature>
<dbReference type="GO" id="GO:0009099">
    <property type="term" value="P:L-valine biosynthetic process"/>
    <property type="evidence" value="ECO:0007669"/>
    <property type="project" value="UniProtKB-UniRule"/>
</dbReference>
<keyword evidence="4 9" id="KW-0028">Amino-acid biosynthesis</keyword>
<evidence type="ECO:0000256" key="9">
    <source>
        <dbReference type="HAMAP-Rule" id="MF_00435"/>
    </source>
</evidence>
<dbReference type="GeneID" id="36133329"/>
<dbReference type="Gene3D" id="3.40.50.720">
    <property type="entry name" value="NAD(P)-binding Rossmann-like Domain"/>
    <property type="match status" value="1"/>
</dbReference>
<keyword evidence="14" id="KW-1185">Reference proteome</keyword>
<dbReference type="Pfam" id="PF07991">
    <property type="entry name" value="KARI_N"/>
    <property type="match status" value="1"/>
</dbReference>
<accession>E7ADB1</accession>
<evidence type="ECO:0000256" key="3">
    <source>
        <dbReference type="ARBA" id="ARBA00010318"/>
    </source>
</evidence>
<evidence type="ECO:0000313" key="14">
    <source>
        <dbReference type="Proteomes" id="UP000007934"/>
    </source>
</evidence>
<dbReference type="NCBIfam" id="NF004017">
    <property type="entry name" value="PRK05479.1"/>
    <property type="match status" value="1"/>
</dbReference>
<keyword evidence="7 9" id="KW-0560">Oxidoreductase</keyword>
<name>E7ADB1_HELFC</name>
<reference evidence="13 14" key="1">
    <citation type="journal article" date="2011" name="Genome Biol. Evol.">
        <title>Comparative whole genome sequence analysis of the carcinogenic bacterial model pathogen Helicobacter felis.</title>
        <authorList>
            <person name="Arnold I.C."/>
            <person name="Zigova Z."/>
            <person name="Holden M."/>
            <person name="Lawley T.D."/>
            <person name="Rad R."/>
            <person name="Dougan G."/>
            <person name="Falkow S."/>
            <person name="Bentley S.D."/>
            <person name="Muller A."/>
        </authorList>
    </citation>
    <scope>NUCLEOTIDE SEQUENCE [LARGE SCALE GENOMIC DNA]</scope>
    <source>
        <strain evidence="14">ATCC 49179 / CCUG 28539 / NCTC 12436 / CS1</strain>
    </source>
</reference>
<dbReference type="Proteomes" id="UP000007934">
    <property type="component" value="Chromosome"/>
</dbReference>
<dbReference type="PROSITE" id="PS51850">
    <property type="entry name" value="KARI_N"/>
    <property type="match status" value="1"/>
</dbReference>
<dbReference type="PIRSF" id="PIRSF000116">
    <property type="entry name" value="IlvC_gammaproteo"/>
    <property type="match status" value="1"/>
</dbReference>
<dbReference type="GO" id="GO:0050661">
    <property type="term" value="F:NADP binding"/>
    <property type="evidence" value="ECO:0007669"/>
    <property type="project" value="InterPro"/>
</dbReference>
<feature type="binding site" evidence="9 10">
    <location>
        <position position="239"/>
    </location>
    <ligand>
        <name>Mg(2+)</name>
        <dbReference type="ChEBI" id="CHEBI:18420"/>
        <label>2</label>
    </ligand>
</feature>
<evidence type="ECO:0000256" key="6">
    <source>
        <dbReference type="ARBA" id="ARBA00022842"/>
    </source>
</evidence>
<comment type="catalytic activity">
    <reaction evidence="9">
        <text>(2R)-2,3-dihydroxy-3-methylbutanoate + NADP(+) = (2S)-2-acetolactate + NADPH + H(+)</text>
        <dbReference type="Rhea" id="RHEA:22068"/>
        <dbReference type="ChEBI" id="CHEBI:15378"/>
        <dbReference type="ChEBI" id="CHEBI:49072"/>
        <dbReference type="ChEBI" id="CHEBI:57783"/>
        <dbReference type="ChEBI" id="CHEBI:58349"/>
        <dbReference type="ChEBI" id="CHEBI:58476"/>
        <dbReference type="EC" id="1.1.1.86"/>
    </reaction>
</comment>
<dbReference type="InterPro" id="IPR036291">
    <property type="entry name" value="NAD(P)-bd_dom_sf"/>
</dbReference>
<feature type="binding site" evidence="9 10">
    <location>
        <position position="199"/>
    </location>
    <ligand>
        <name>Mg(2+)</name>
        <dbReference type="ChEBI" id="CHEBI:18420"/>
        <label>2</label>
    </ligand>
</feature>
<comment type="cofactor">
    <cofactor evidence="9">
        <name>Mg(2+)</name>
        <dbReference type="ChEBI" id="CHEBI:18420"/>
    </cofactor>
    <text evidence="9">Binds 2 magnesium ions per subunit.</text>
</comment>
<organism evidence="13 14">
    <name type="scientific">Helicobacter felis (strain ATCC 49179 / CCUG 28539 / NCTC 12436 / CS1)</name>
    <dbReference type="NCBI Taxonomy" id="936155"/>
    <lineage>
        <taxon>Bacteria</taxon>
        <taxon>Pseudomonadati</taxon>
        <taxon>Campylobacterota</taxon>
        <taxon>Epsilonproteobacteria</taxon>
        <taxon>Campylobacterales</taxon>
        <taxon>Helicobacteraceae</taxon>
        <taxon>Helicobacter</taxon>
    </lineage>
</organism>
<dbReference type="InterPro" id="IPR008927">
    <property type="entry name" value="6-PGluconate_DH-like_C_sf"/>
</dbReference>
<dbReference type="InterPro" id="IPR013023">
    <property type="entry name" value="KARI"/>
</dbReference>
<feature type="binding site" evidence="9 10">
    <location>
        <position position="203"/>
    </location>
    <ligand>
        <name>Mg(2+)</name>
        <dbReference type="ChEBI" id="CHEBI:18420"/>
        <label>1</label>
    </ligand>
</feature>
<comment type="pathway">
    <text evidence="1 9">Amino-acid biosynthesis; L-valine biosynthesis; L-valine from pyruvate: step 2/4.</text>
</comment>
<dbReference type="GO" id="GO:0016853">
    <property type="term" value="F:isomerase activity"/>
    <property type="evidence" value="ECO:0007669"/>
    <property type="project" value="UniProtKB-KW"/>
</dbReference>
<dbReference type="AlphaFoldDB" id="E7ADB1"/>
<dbReference type="eggNOG" id="COG0059">
    <property type="taxonomic scope" value="Bacteria"/>
</dbReference>
<evidence type="ECO:0000256" key="1">
    <source>
        <dbReference type="ARBA" id="ARBA00004864"/>
    </source>
</evidence>
<evidence type="ECO:0000256" key="2">
    <source>
        <dbReference type="ARBA" id="ARBA00004885"/>
    </source>
</evidence>
<dbReference type="KEGG" id="hfe:HFELIS_10840"/>
<dbReference type="EMBL" id="FQ670179">
    <property type="protein sequence ID" value="CBY83168.1"/>
    <property type="molecule type" value="Genomic_DNA"/>
</dbReference>
<dbReference type="RefSeq" id="WP_013469532.1">
    <property type="nucleotide sequence ID" value="NC_014810.2"/>
</dbReference>
<evidence type="ECO:0000256" key="4">
    <source>
        <dbReference type="ARBA" id="ARBA00022605"/>
    </source>
</evidence>
<evidence type="ECO:0000256" key="5">
    <source>
        <dbReference type="ARBA" id="ARBA00022723"/>
    </source>
</evidence>
<feature type="binding site" evidence="9">
    <location>
        <position position="60"/>
    </location>
    <ligand>
        <name>NADP(+)</name>
        <dbReference type="ChEBI" id="CHEBI:58349"/>
    </ligand>
</feature>
<feature type="binding site" evidence="9 10">
    <location>
        <position position="260"/>
    </location>
    <ligand>
        <name>substrate</name>
    </ligand>
</feature>
<comment type="function">
    <text evidence="9">Involved in the biosynthesis of branched-chain amino acids (BCAA). Catalyzes an alkyl-migration followed by a ketol-acid reduction of (S)-2-acetolactate (S2AL) to yield (R)-2,3-dihydroxy-isovalerate. In the isomerase reaction, S2AL is rearranged via a Mg-dependent methyl migration to produce 3-hydroxy-3-methyl-2-ketobutyrate (HMKB). In the reductase reaction, this 2-ketoacid undergoes a metal-dependent reduction by NADPH to yield (R)-2,3-dihydroxy-isovalerate.</text>
</comment>
<comment type="catalytic activity">
    <reaction evidence="9">
        <text>(2R,3R)-2,3-dihydroxy-3-methylpentanoate + NADP(+) = (S)-2-ethyl-2-hydroxy-3-oxobutanoate + NADPH + H(+)</text>
        <dbReference type="Rhea" id="RHEA:13493"/>
        <dbReference type="ChEBI" id="CHEBI:15378"/>
        <dbReference type="ChEBI" id="CHEBI:49256"/>
        <dbReference type="ChEBI" id="CHEBI:49258"/>
        <dbReference type="ChEBI" id="CHEBI:57783"/>
        <dbReference type="ChEBI" id="CHEBI:58349"/>
        <dbReference type="EC" id="1.1.1.86"/>
    </reaction>
</comment>
<comment type="similarity">
    <text evidence="3 9 10">Belongs to the ketol-acid reductoisomerase family.</text>
</comment>
<gene>
    <name evidence="9 13" type="primary">ilvC</name>
    <name evidence="13" type="ordered locus">Hfelis_10840</name>
</gene>
<dbReference type="GO" id="GO:0004455">
    <property type="term" value="F:ketol-acid reductoisomerase activity"/>
    <property type="evidence" value="ECO:0007669"/>
    <property type="project" value="UniProtKB-UniRule"/>
</dbReference>
<feature type="domain" description="KARI C-terminal knotted" evidence="12">
    <location>
        <begin position="191"/>
        <end position="336"/>
    </location>
</feature>
<dbReference type="OrthoDB" id="9804088at2"/>
<evidence type="ECO:0000256" key="7">
    <source>
        <dbReference type="ARBA" id="ARBA00023002"/>
    </source>
</evidence>
<feature type="active site" evidence="9">
    <location>
        <position position="115"/>
    </location>
</feature>
<evidence type="ECO:0000256" key="10">
    <source>
        <dbReference type="PROSITE-ProRule" id="PRU01198"/>
    </source>
</evidence>
<comment type="pathway">
    <text evidence="2 9">Amino-acid biosynthesis; L-isoleucine biosynthesis; L-isoleucine from 2-oxobutanoate: step 2/4.</text>
</comment>
<evidence type="ECO:0000313" key="13">
    <source>
        <dbReference type="EMBL" id="CBY83168.1"/>
    </source>
</evidence>
<dbReference type="UniPathway" id="UPA00047">
    <property type="reaction ID" value="UER00056"/>
</dbReference>
<dbReference type="SUPFAM" id="SSF51735">
    <property type="entry name" value="NAD(P)-binding Rossmann-fold domains"/>
    <property type="match status" value="1"/>
</dbReference>
<feature type="binding site" evidence="9 10">
    <location>
        <position position="235"/>
    </location>
    <ligand>
        <name>Mg(2+)</name>
        <dbReference type="ChEBI" id="CHEBI:18420"/>
        <label>2</label>
    </ligand>
</feature>
<dbReference type="InterPro" id="IPR014359">
    <property type="entry name" value="KARI_prok"/>
</dbReference>
<keyword evidence="9" id="KW-0521">NADP</keyword>
<evidence type="ECO:0000259" key="11">
    <source>
        <dbReference type="PROSITE" id="PS51850"/>
    </source>
</evidence>
<dbReference type="PANTHER" id="PTHR21371:SF1">
    <property type="entry name" value="KETOL-ACID REDUCTOISOMERASE, MITOCHONDRIAL"/>
    <property type="match status" value="1"/>
</dbReference>
<keyword evidence="5 9" id="KW-0479">Metal-binding</keyword>
<dbReference type="GO" id="GO:0009097">
    <property type="term" value="P:isoleucine biosynthetic process"/>
    <property type="evidence" value="ECO:0007669"/>
    <property type="project" value="UniProtKB-UniRule"/>
</dbReference>
<feature type="binding site" evidence="9 10">
    <location>
        <position position="199"/>
    </location>
    <ligand>
        <name>Mg(2+)</name>
        <dbReference type="ChEBI" id="CHEBI:18420"/>
        <label>1</label>
    </ligand>
</feature>
<dbReference type="Gene3D" id="6.10.240.10">
    <property type="match status" value="1"/>
</dbReference>
<dbReference type="STRING" id="936155.HFELIS_10840"/>
<sequence length="337" mass="36659">MSRVSDGFLPIYTDTDGSVEHIVKRSVGVLGYGAQGRAHALNLRDSGVKVVVGLHETSKSASLAREEGFEVHSVASCAQSQDVLAILLPDELHQEVYTQEIAPYLKPGQTLIFAHGFSVHFKQICVPEGVGVALVAPKGPGRALRENYQNNSGLFALVGVEQENSTHNAKEIALAYACALGCGRVGILQTTFKHEACSDLFGEQAVLCGGLVHLLRHAFEVLVEAGYPKELAYFECVHEIKLIADLIYSKGVAMMQEHISNTAEYGGLLSGGYLVDSSMKARMQEILKQIEGGGFAQKFLEEKTRGFAQMHHQRAQLAQHPLEEVGAHLRSYLFKGN</sequence>
<dbReference type="HAMAP" id="MF_00435">
    <property type="entry name" value="IlvC"/>
    <property type="match status" value="1"/>
</dbReference>
<dbReference type="UniPathway" id="UPA00049">
    <property type="reaction ID" value="UER00060"/>
</dbReference>
<protein>
    <recommendedName>
        <fullName evidence="9">Ketol-acid reductoisomerase (NADP(+))</fullName>
        <shortName evidence="9">KARI</shortName>
        <ecNumber evidence="9">1.1.1.86</ecNumber>
    </recommendedName>
    <alternativeName>
        <fullName evidence="9">Acetohydroxy-acid isomeroreductase</fullName>
        <shortName evidence="9">AHIR</shortName>
    </alternativeName>
    <alternativeName>
        <fullName evidence="9">Alpha-keto-beta-hydroxylacyl reductoisomerase</fullName>
    </alternativeName>
</protein>
<dbReference type="EC" id="1.1.1.86" evidence="9"/>
<dbReference type="HOGENOM" id="CLU_033821_0_1_7"/>
<feature type="binding site" evidence="9">
    <location>
        <position position="141"/>
    </location>
    <ligand>
        <name>NADP(+)</name>
        <dbReference type="ChEBI" id="CHEBI:58349"/>
    </ligand>
</feature>
<evidence type="ECO:0000256" key="8">
    <source>
        <dbReference type="ARBA" id="ARBA00023304"/>
    </source>
</evidence>
<feature type="binding site" evidence="9">
    <location>
        <begin position="32"/>
        <end position="35"/>
    </location>
    <ligand>
        <name>NADP(+)</name>
        <dbReference type="ChEBI" id="CHEBI:58349"/>
    </ligand>
</feature>
<keyword evidence="8 9" id="KW-0100">Branched-chain amino acid biosynthesis</keyword>
<dbReference type="InterPro" id="IPR000506">
    <property type="entry name" value="KARI_C"/>
</dbReference>
<feature type="binding site" evidence="9">
    <location>
        <position position="58"/>
    </location>
    <ligand>
        <name>NADP(+)</name>
        <dbReference type="ChEBI" id="CHEBI:58349"/>
    </ligand>
</feature>
<dbReference type="SUPFAM" id="SSF48179">
    <property type="entry name" value="6-phosphogluconate dehydrogenase C-terminal domain-like"/>
    <property type="match status" value="1"/>
</dbReference>
<dbReference type="Pfam" id="PF01450">
    <property type="entry name" value="KARI_C"/>
    <property type="match status" value="1"/>
</dbReference>
<dbReference type="PANTHER" id="PTHR21371">
    <property type="entry name" value="KETOL-ACID REDUCTOISOMERASE, MITOCHONDRIAL"/>
    <property type="match status" value="1"/>
</dbReference>
<keyword evidence="6 9" id="KW-0460">Magnesium</keyword>
<dbReference type="NCBIfam" id="TIGR00465">
    <property type="entry name" value="ilvC"/>
    <property type="match status" value="1"/>
</dbReference>
<evidence type="ECO:0000259" key="12">
    <source>
        <dbReference type="PROSITE" id="PS51851"/>
    </source>
</evidence>
<dbReference type="InterPro" id="IPR013116">
    <property type="entry name" value="KARI_N"/>
</dbReference>
<proteinExistence type="inferred from homology"/>
<dbReference type="GO" id="GO:0000287">
    <property type="term" value="F:magnesium ion binding"/>
    <property type="evidence" value="ECO:0007669"/>
    <property type="project" value="UniProtKB-UniRule"/>
</dbReference>
<dbReference type="GO" id="GO:0005829">
    <property type="term" value="C:cytosol"/>
    <property type="evidence" value="ECO:0007669"/>
    <property type="project" value="TreeGrafter"/>
</dbReference>